<evidence type="ECO:0000313" key="3">
    <source>
        <dbReference type="Proteomes" id="UP000324632"/>
    </source>
</evidence>
<keyword evidence="1" id="KW-1133">Transmembrane helix</keyword>
<organism evidence="2 3">
    <name type="scientific">Triplophysa tibetana</name>
    <dbReference type="NCBI Taxonomy" id="1572043"/>
    <lineage>
        <taxon>Eukaryota</taxon>
        <taxon>Metazoa</taxon>
        <taxon>Chordata</taxon>
        <taxon>Craniata</taxon>
        <taxon>Vertebrata</taxon>
        <taxon>Euteleostomi</taxon>
        <taxon>Actinopterygii</taxon>
        <taxon>Neopterygii</taxon>
        <taxon>Teleostei</taxon>
        <taxon>Ostariophysi</taxon>
        <taxon>Cypriniformes</taxon>
        <taxon>Nemacheilidae</taxon>
        <taxon>Triplophysa</taxon>
    </lineage>
</organism>
<gene>
    <name evidence="2" type="ORF">E1301_Tti019544</name>
</gene>
<comment type="caution">
    <text evidence="2">The sequence shown here is derived from an EMBL/GenBank/DDBJ whole genome shotgun (WGS) entry which is preliminary data.</text>
</comment>
<reference evidence="2 3" key="1">
    <citation type="journal article" date="2019" name="Mol. Ecol. Resour.">
        <title>Chromosome-level genome assembly of Triplophysa tibetana, a fish adapted to the harsh high-altitude environment of the Tibetan Plateau.</title>
        <authorList>
            <person name="Yang X."/>
            <person name="Liu H."/>
            <person name="Ma Z."/>
            <person name="Zou Y."/>
            <person name="Zou M."/>
            <person name="Mao Y."/>
            <person name="Li X."/>
            <person name="Wang H."/>
            <person name="Chen T."/>
            <person name="Wang W."/>
            <person name="Yang R."/>
        </authorList>
    </citation>
    <scope>NUCLEOTIDE SEQUENCE [LARGE SCALE GENOMIC DNA]</scope>
    <source>
        <strain evidence="2">TTIB1903HZAU</strain>
        <tissue evidence="2">Muscle</tissue>
    </source>
</reference>
<keyword evidence="1" id="KW-0812">Transmembrane</keyword>
<keyword evidence="1" id="KW-0472">Membrane</keyword>
<evidence type="ECO:0000313" key="2">
    <source>
        <dbReference type="EMBL" id="KAA0705248.1"/>
    </source>
</evidence>
<dbReference type="EMBL" id="SOYY01000021">
    <property type="protein sequence ID" value="KAA0705248.1"/>
    <property type="molecule type" value="Genomic_DNA"/>
</dbReference>
<keyword evidence="3" id="KW-1185">Reference proteome</keyword>
<evidence type="ECO:0000256" key="1">
    <source>
        <dbReference type="SAM" id="Phobius"/>
    </source>
</evidence>
<sequence length="194" mass="22173">MLSDHRSKYWRWIVAALTGRVQTVETAPRTRILLLFLALLTLCEALCFPLERHKPLFLPSVRDSCRRTDAFPYLIGTVIVYLFTLMKRIDLVHYVVRIIRQSDPSINPLTTARGNSCFNSNRPRASSIGRQDRDALSVMDADWTNSQTSSARIGFIHNPVMIRGGLFVSEMAAPFAPPARLIRDRLYDVKTVYF</sequence>
<protein>
    <submittedName>
        <fullName evidence="2">Uncharacterized protein</fullName>
    </submittedName>
</protein>
<dbReference type="AlphaFoldDB" id="A0A5A9N7P2"/>
<name>A0A5A9N7P2_9TELE</name>
<accession>A0A5A9N7P2</accession>
<proteinExistence type="predicted"/>
<dbReference type="Proteomes" id="UP000324632">
    <property type="component" value="Chromosome 21"/>
</dbReference>
<feature type="transmembrane region" description="Helical" evidence="1">
    <location>
        <begin position="71"/>
        <end position="89"/>
    </location>
</feature>